<dbReference type="InterPro" id="IPR050232">
    <property type="entry name" value="FBL13/AtMIF1-like"/>
</dbReference>
<dbReference type="InterPro" id="IPR032675">
    <property type="entry name" value="LRR_dom_sf"/>
</dbReference>
<dbReference type="Pfam" id="PF24758">
    <property type="entry name" value="LRR_At5g56370"/>
    <property type="match status" value="1"/>
</dbReference>
<dbReference type="Proteomes" id="UP000029120">
    <property type="component" value="Chromosome 6"/>
</dbReference>
<dbReference type="InterPro" id="IPR055411">
    <property type="entry name" value="LRR_FXL15/At3g58940/PEG3-like"/>
</dbReference>
<dbReference type="PANTHER" id="PTHR31900:SF25">
    <property type="entry name" value="FBD DOMAIN-CONTAINING PROTEIN"/>
    <property type="match status" value="1"/>
</dbReference>
<dbReference type="Gene3D" id="3.80.10.10">
    <property type="entry name" value="Ribonuclease Inhibitor"/>
    <property type="match status" value="1"/>
</dbReference>
<dbReference type="SUPFAM" id="SSF52047">
    <property type="entry name" value="RNI-like"/>
    <property type="match status" value="1"/>
</dbReference>
<dbReference type="AlphaFoldDB" id="A0A087GT03"/>
<evidence type="ECO:0000259" key="1">
    <source>
        <dbReference type="Pfam" id="PF24758"/>
    </source>
</evidence>
<protein>
    <recommendedName>
        <fullName evidence="1">F-box/LRR-repeat protein 15/At3g58940/PEG3-like LRR domain-containing protein</fullName>
    </recommendedName>
</protein>
<organism evidence="2 3">
    <name type="scientific">Arabis alpina</name>
    <name type="common">Alpine rock-cress</name>
    <dbReference type="NCBI Taxonomy" id="50452"/>
    <lineage>
        <taxon>Eukaryota</taxon>
        <taxon>Viridiplantae</taxon>
        <taxon>Streptophyta</taxon>
        <taxon>Embryophyta</taxon>
        <taxon>Tracheophyta</taxon>
        <taxon>Spermatophyta</taxon>
        <taxon>Magnoliopsida</taxon>
        <taxon>eudicotyledons</taxon>
        <taxon>Gunneridae</taxon>
        <taxon>Pentapetalae</taxon>
        <taxon>rosids</taxon>
        <taxon>malvids</taxon>
        <taxon>Brassicales</taxon>
        <taxon>Brassicaceae</taxon>
        <taxon>Arabideae</taxon>
        <taxon>Arabis</taxon>
    </lineage>
</organism>
<feature type="domain" description="F-box/LRR-repeat protein 15/At3g58940/PEG3-like LRR" evidence="1">
    <location>
        <begin position="7"/>
        <end position="90"/>
    </location>
</feature>
<sequence length="224" mass="25532">MPCVKIMHLDRVSYNGLLILETLIPSCPVLEELTIIRDPNRDYLEVVCVRSNSLKRFDLVNNRLEDRFINNHAVEIDAPRLERMSLFDHLSESFTIHGIGPFAVVDIDVSFDVEDGGSLDLDDDEVDDTGRTMIRDFLTAISKVSRMKISSATLEVIHDFSMVELLPQFSNLSRLHALFLESSWELLPTFLGCCPNLHTLVLEFDFLTETKPIELSYVPTHCFS</sequence>
<dbReference type="OrthoDB" id="1099371at2759"/>
<dbReference type="PANTHER" id="PTHR31900">
    <property type="entry name" value="F-BOX/RNI SUPERFAMILY PROTEIN-RELATED"/>
    <property type="match status" value="1"/>
</dbReference>
<gene>
    <name evidence="2" type="ordered locus">AALP_Aa6g317900</name>
</gene>
<evidence type="ECO:0000313" key="2">
    <source>
        <dbReference type="EMBL" id="KFK33005.1"/>
    </source>
</evidence>
<name>A0A087GT03_ARAAL</name>
<dbReference type="OMA" id="FLESSWE"/>
<proteinExistence type="predicted"/>
<evidence type="ECO:0000313" key="3">
    <source>
        <dbReference type="Proteomes" id="UP000029120"/>
    </source>
</evidence>
<reference evidence="3" key="1">
    <citation type="journal article" date="2015" name="Nat. Plants">
        <title>Genome expansion of Arabis alpina linked with retrotransposition and reduced symmetric DNA methylation.</title>
        <authorList>
            <person name="Willing E.M."/>
            <person name="Rawat V."/>
            <person name="Mandakova T."/>
            <person name="Maumus F."/>
            <person name="James G.V."/>
            <person name="Nordstroem K.J."/>
            <person name="Becker C."/>
            <person name="Warthmann N."/>
            <person name="Chica C."/>
            <person name="Szarzynska B."/>
            <person name="Zytnicki M."/>
            <person name="Albani M.C."/>
            <person name="Kiefer C."/>
            <person name="Bergonzi S."/>
            <person name="Castaings L."/>
            <person name="Mateos J.L."/>
            <person name="Berns M.C."/>
            <person name="Bujdoso N."/>
            <person name="Piofczyk T."/>
            <person name="de Lorenzo L."/>
            <person name="Barrero-Sicilia C."/>
            <person name="Mateos I."/>
            <person name="Piednoel M."/>
            <person name="Hagmann J."/>
            <person name="Chen-Min-Tao R."/>
            <person name="Iglesias-Fernandez R."/>
            <person name="Schuster S.C."/>
            <person name="Alonso-Blanco C."/>
            <person name="Roudier F."/>
            <person name="Carbonero P."/>
            <person name="Paz-Ares J."/>
            <person name="Davis S.J."/>
            <person name="Pecinka A."/>
            <person name="Quesneville H."/>
            <person name="Colot V."/>
            <person name="Lysak M.A."/>
            <person name="Weigel D."/>
            <person name="Coupland G."/>
            <person name="Schneeberger K."/>
        </authorList>
    </citation>
    <scope>NUCLEOTIDE SEQUENCE [LARGE SCALE GENOMIC DNA]</scope>
    <source>
        <strain evidence="3">cv. Pajares</strain>
    </source>
</reference>
<dbReference type="EMBL" id="CM002874">
    <property type="protein sequence ID" value="KFK33005.1"/>
    <property type="molecule type" value="Genomic_DNA"/>
</dbReference>
<accession>A0A087GT03</accession>
<keyword evidence="3" id="KW-1185">Reference proteome</keyword>
<dbReference type="Gramene" id="KFK33005">
    <property type="protein sequence ID" value="KFK33005"/>
    <property type="gene ID" value="AALP_AA6G317900"/>
</dbReference>